<dbReference type="InParanoid" id="A0A2S8SQK2"/>
<feature type="region of interest" description="Disordered" evidence="3">
    <location>
        <begin position="1"/>
        <end position="22"/>
    </location>
</feature>
<dbReference type="RefSeq" id="WP_106380811.1">
    <property type="nucleotide sequence ID" value="NZ_NIGF01000016.1"/>
</dbReference>
<keyword evidence="5" id="KW-1185">Reference proteome</keyword>
<dbReference type="FunCoup" id="A0A2S8SQK2">
    <property type="interactions" value="36"/>
</dbReference>
<dbReference type="InterPro" id="IPR006311">
    <property type="entry name" value="TAT_signal"/>
</dbReference>
<dbReference type="Proteomes" id="UP000237684">
    <property type="component" value="Unassembled WGS sequence"/>
</dbReference>
<dbReference type="Gene3D" id="3.40.190.10">
    <property type="entry name" value="Periplasmic binding protein-like II"/>
    <property type="match status" value="1"/>
</dbReference>
<evidence type="ECO:0000256" key="2">
    <source>
        <dbReference type="ARBA" id="ARBA00008520"/>
    </source>
</evidence>
<gene>
    <name evidence="4" type="ORF">B1R32_11647</name>
</gene>
<name>A0A2S8SQK2_9BACT</name>
<dbReference type="OrthoDB" id="383889at2"/>
<dbReference type="InterPro" id="IPR006059">
    <property type="entry name" value="SBP"/>
</dbReference>
<dbReference type="GO" id="GO:0042597">
    <property type="term" value="C:periplasmic space"/>
    <property type="evidence" value="ECO:0007669"/>
    <property type="project" value="UniProtKB-SubCell"/>
</dbReference>
<evidence type="ECO:0000256" key="1">
    <source>
        <dbReference type="ARBA" id="ARBA00004418"/>
    </source>
</evidence>
<proteinExistence type="inferred from homology"/>
<comment type="caution">
    <text evidence="4">The sequence shown here is derived from an EMBL/GenBank/DDBJ whole genome shotgun (WGS) entry which is preliminary data.</text>
</comment>
<protein>
    <submittedName>
        <fullName evidence="4">Multiple sugar transport system substrate-binding protein</fullName>
    </submittedName>
</protein>
<dbReference type="EMBL" id="NIGF01000016">
    <property type="protein sequence ID" value="PQV63070.1"/>
    <property type="molecule type" value="Genomic_DNA"/>
</dbReference>
<keyword evidence="4" id="KW-0762">Sugar transport</keyword>
<sequence length="445" mass="48482">MAKPDNSLPVANDARNSPPDLTRDDGAQLWTFSRRGFLQVAGVSMAALLAGCARSNVTGARVTLTQWYHQYGEEGTQSAVRRYAAQYVKANPDVAINVVWVPGNYLTKLNTALLVAGGPDIFESDHLSVPMVTARQVAPLDDLFPPAVRRDFLPADLKVNSVNGHIYGVKMVSDTGLLYFRPSLLQKAGIKAPQSADELLEAAKNLTTSRRKGLFLGNDGGIGPLGQIMVWSAGEHILADNKVAFETPRVAQAYEKLRDFNQSDALLIGAKSDWWDPSAFNDGLCAMAWGGLWAYPAIKKALGDDVGGLAWPPLDAQGKPATFSGGWSQFVNSRSPNIEESKKYLRWLCIENPEIQQDWNLNYGFHVPPRQSVARAAKALDAPVAARAAQNLAKYGHLTPPAWSNSMGSALSDAVTNIVKLNRPAPTELEIAARKVERELERLLR</sequence>
<evidence type="ECO:0000313" key="4">
    <source>
        <dbReference type="EMBL" id="PQV63070.1"/>
    </source>
</evidence>
<comment type="similarity">
    <text evidence="2">Belongs to the bacterial solute-binding protein 1 family.</text>
</comment>
<reference evidence="4 5" key="1">
    <citation type="journal article" date="2018" name="Syst. Appl. Microbiol.">
        <title>Abditibacterium utsteinense sp. nov., the first cultivated member of candidate phylum FBP, isolated from ice-free Antarctic soil samples.</title>
        <authorList>
            <person name="Tahon G."/>
            <person name="Tytgat B."/>
            <person name="Lebbe L."/>
            <person name="Carlier A."/>
            <person name="Willems A."/>
        </authorList>
    </citation>
    <scope>NUCLEOTIDE SEQUENCE [LARGE SCALE GENOMIC DNA]</scope>
    <source>
        <strain evidence="4 5">LMG 29911</strain>
    </source>
</reference>
<evidence type="ECO:0000256" key="3">
    <source>
        <dbReference type="SAM" id="MobiDB-lite"/>
    </source>
</evidence>
<accession>A0A2S8SQK2</accession>
<comment type="subcellular location">
    <subcellularLocation>
        <location evidence="1">Periplasm</location>
    </subcellularLocation>
</comment>
<dbReference type="InterPro" id="IPR050490">
    <property type="entry name" value="Bact_solute-bd_prot1"/>
</dbReference>
<dbReference type="Pfam" id="PF01547">
    <property type="entry name" value="SBP_bac_1"/>
    <property type="match status" value="1"/>
</dbReference>
<keyword evidence="4" id="KW-0813">Transport</keyword>
<dbReference type="PROSITE" id="PS51318">
    <property type="entry name" value="TAT"/>
    <property type="match status" value="1"/>
</dbReference>
<dbReference type="SUPFAM" id="SSF53850">
    <property type="entry name" value="Periplasmic binding protein-like II"/>
    <property type="match status" value="1"/>
</dbReference>
<dbReference type="AlphaFoldDB" id="A0A2S8SQK2"/>
<organism evidence="4 5">
    <name type="scientific">Abditibacterium utsteinense</name>
    <dbReference type="NCBI Taxonomy" id="1960156"/>
    <lineage>
        <taxon>Bacteria</taxon>
        <taxon>Pseudomonadati</taxon>
        <taxon>Abditibacteriota</taxon>
        <taxon>Abditibacteriia</taxon>
        <taxon>Abditibacteriales</taxon>
        <taxon>Abditibacteriaceae</taxon>
        <taxon>Abditibacterium</taxon>
    </lineage>
</organism>
<dbReference type="PANTHER" id="PTHR43649:SF12">
    <property type="entry name" value="DIACETYLCHITOBIOSE BINDING PROTEIN DASA"/>
    <property type="match status" value="1"/>
</dbReference>
<evidence type="ECO:0000313" key="5">
    <source>
        <dbReference type="Proteomes" id="UP000237684"/>
    </source>
</evidence>
<dbReference type="PANTHER" id="PTHR43649">
    <property type="entry name" value="ARABINOSE-BINDING PROTEIN-RELATED"/>
    <property type="match status" value="1"/>
</dbReference>